<accession>A0A7W7LVJ9</accession>
<dbReference type="Proteomes" id="UP000579523">
    <property type="component" value="Unassembled WGS sequence"/>
</dbReference>
<dbReference type="RefSeq" id="WP_184818042.1">
    <property type="nucleotide sequence ID" value="NZ_BMTK01000013.1"/>
</dbReference>
<protein>
    <submittedName>
        <fullName evidence="1">Uncharacterized protein</fullName>
    </submittedName>
</protein>
<keyword evidence="2" id="KW-1185">Reference proteome</keyword>
<name>A0A7W7LVJ9_9ACTN</name>
<dbReference type="EMBL" id="JACHJI010000002">
    <property type="protein sequence ID" value="MBB4897240.1"/>
    <property type="molecule type" value="Genomic_DNA"/>
</dbReference>
<proteinExistence type="predicted"/>
<reference evidence="1 2" key="1">
    <citation type="submission" date="2020-08" db="EMBL/GenBank/DDBJ databases">
        <title>Genomic Encyclopedia of Type Strains, Phase III (KMG-III): the genomes of soil and plant-associated and newly described type strains.</title>
        <authorList>
            <person name="Whitman W."/>
        </authorList>
    </citation>
    <scope>NUCLEOTIDE SEQUENCE [LARGE SCALE GENOMIC DNA]</scope>
    <source>
        <strain evidence="1 2">CECT 3273</strain>
    </source>
</reference>
<dbReference type="AlphaFoldDB" id="A0A7W7LVJ9"/>
<sequence length="62" mass="6661">MGLEATYVDFSVDPIRLSNAEVARRRVRFSGSRLATDLEVAVQSPAGTARTLTAPAARLRDG</sequence>
<evidence type="ECO:0000313" key="1">
    <source>
        <dbReference type="EMBL" id="MBB4897240.1"/>
    </source>
</evidence>
<comment type="caution">
    <text evidence="1">The sequence shown here is derived from an EMBL/GenBank/DDBJ whole genome shotgun (WGS) entry which is preliminary data.</text>
</comment>
<evidence type="ECO:0000313" key="2">
    <source>
        <dbReference type="Proteomes" id="UP000579523"/>
    </source>
</evidence>
<organism evidence="1 2">
    <name type="scientific">Streptomyces griseomycini</name>
    <dbReference type="NCBI Taxonomy" id="66895"/>
    <lineage>
        <taxon>Bacteria</taxon>
        <taxon>Bacillati</taxon>
        <taxon>Actinomycetota</taxon>
        <taxon>Actinomycetes</taxon>
        <taxon>Kitasatosporales</taxon>
        <taxon>Streptomycetaceae</taxon>
        <taxon>Streptomyces</taxon>
    </lineage>
</organism>
<gene>
    <name evidence="1" type="ORF">FHS37_001267</name>
</gene>